<keyword evidence="6" id="KW-1185">Reference proteome</keyword>
<dbReference type="EMBL" id="CAXHTB010000023">
    <property type="protein sequence ID" value="CAL0331064.1"/>
    <property type="molecule type" value="Genomic_DNA"/>
</dbReference>
<accession>A0AAV1YDG3</accession>
<dbReference type="SUPFAM" id="SSF52954">
    <property type="entry name" value="Class II aaRS ABD-related"/>
    <property type="match status" value="1"/>
</dbReference>
<evidence type="ECO:0000256" key="2">
    <source>
        <dbReference type="ARBA" id="ARBA00022840"/>
    </source>
</evidence>
<keyword evidence="2" id="KW-0067">ATP-binding</keyword>
<organism evidence="5 6">
    <name type="scientific">Lupinus luteus</name>
    <name type="common">European yellow lupine</name>
    <dbReference type="NCBI Taxonomy" id="3873"/>
    <lineage>
        <taxon>Eukaryota</taxon>
        <taxon>Viridiplantae</taxon>
        <taxon>Streptophyta</taxon>
        <taxon>Embryophyta</taxon>
        <taxon>Tracheophyta</taxon>
        <taxon>Spermatophyta</taxon>
        <taxon>Magnoliopsida</taxon>
        <taxon>eudicotyledons</taxon>
        <taxon>Gunneridae</taxon>
        <taxon>Pentapetalae</taxon>
        <taxon>rosids</taxon>
        <taxon>fabids</taxon>
        <taxon>Fabales</taxon>
        <taxon>Fabaceae</taxon>
        <taxon>Papilionoideae</taxon>
        <taxon>50 kb inversion clade</taxon>
        <taxon>genistoids sensu lato</taxon>
        <taxon>core genistoids</taxon>
        <taxon>Genisteae</taxon>
        <taxon>Lupinus</taxon>
    </lineage>
</organism>
<dbReference type="GO" id="GO:0004821">
    <property type="term" value="F:histidine-tRNA ligase activity"/>
    <property type="evidence" value="ECO:0007669"/>
    <property type="project" value="TreeGrafter"/>
</dbReference>
<keyword evidence="1" id="KW-0547">Nucleotide-binding</keyword>
<name>A0AAV1YDG3_LUPLU</name>
<keyword evidence="3" id="KW-0648">Protein biosynthesis</keyword>
<dbReference type="GO" id="GO:0005829">
    <property type="term" value="C:cytosol"/>
    <property type="evidence" value="ECO:0007669"/>
    <property type="project" value="TreeGrafter"/>
</dbReference>
<dbReference type="GO" id="GO:0006427">
    <property type="term" value="P:histidyl-tRNA aminoacylation"/>
    <property type="evidence" value="ECO:0007669"/>
    <property type="project" value="TreeGrafter"/>
</dbReference>
<protein>
    <recommendedName>
        <fullName evidence="4">Anticodon-binding domain-containing protein</fullName>
    </recommendedName>
</protein>
<evidence type="ECO:0000259" key="4">
    <source>
        <dbReference type="Pfam" id="PF03129"/>
    </source>
</evidence>
<sequence>MGPDFEVVRILTELLDELNIGENEMARSTKTEVLVSILGNDPTLAAELVGELWDTGVKAEFLVNKRRQKHFDYARESRIPWMVLVGEQEIKEGVVQLKELEANNDINIRRGQFVEELGGDGILHLIDGA</sequence>
<dbReference type="GO" id="GO:0003723">
    <property type="term" value="F:RNA binding"/>
    <property type="evidence" value="ECO:0007669"/>
    <property type="project" value="TreeGrafter"/>
</dbReference>
<dbReference type="GO" id="GO:0005739">
    <property type="term" value="C:mitochondrion"/>
    <property type="evidence" value="ECO:0007669"/>
    <property type="project" value="TreeGrafter"/>
</dbReference>
<dbReference type="Pfam" id="PF03129">
    <property type="entry name" value="HGTP_anticodon"/>
    <property type="match status" value="1"/>
</dbReference>
<dbReference type="AlphaFoldDB" id="A0AAV1YDG3"/>
<dbReference type="InterPro" id="IPR004154">
    <property type="entry name" value="Anticodon-bd"/>
</dbReference>
<dbReference type="Proteomes" id="UP001497480">
    <property type="component" value="Unassembled WGS sequence"/>
</dbReference>
<dbReference type="InterPro" id="IPR036621">
    <property type="entry name" value="Anticodon-bd_dom_sf"/>
</dbReference>
<proteinExistence type="predicted"/>
<dbReference type="Gene3D" id="3.40.50.800">
    <property type="entry name" value="Anticodon-binding domain"/>
    <property type="match status" value="1"/>
</dbReference>
<dbReference type="PANTHER" id="PTHR11476">
    <property type="entry name" value="HISTIDYL-TRNA SYNTHETASE"/>
    <property type="match status" value="1"/>
</dbReference>
<evidence type="ECO:0000313" key="6">
    <source>
        <dbReference type="Proteomes" id="UP001497480"/>
    </source>
</evidence>
<evidence type="ECO:0000256" key="3">
    <source>
        <dbReference type="ARBA" id="ARBA00022917"/>
    </source>
</evidence>
<dbReference type="FunFam" id="3.40.50.800:FF:000012">
    <property type="entry name" value="Histidine--tRNA ligase, cytoplasmic"/>
    <property type="match status" value="1"/>
</dbReference>
<feature type="domain" description="Anticodon-binding" evidence="4">
    <location>
        <begin position="33"/>
        <end position="117"/>
    </location>
</feature>
<gene>
    <name evidence="5" type="ORF">LLUT_LOCUS32124</name>
</gene>
<evidence type="ECO:0000256" key="1">
    <source>
        <dbReference type="ARBA" id="ARBA00022741"/>
    </source>
</evidence>
<evidence type="ECO:0000313" key="5">
    <source>
        <dbReference type="EMBL" id="CAL0331064.1"/>
    </source>
</evidence>
<dbReference type="PANTHER" id="PTHR11476:SF7">
    <property type="entry name" value="HISTIDINE--TRNA LIGASE"/>
    <property type="match status" value="1"/>
</dbReference>
<dbReference type="GO" id="GO:0005524">
    <property type="term" value="F:ATP binding"/>
    <property type="evidence" value="ECO:0007669"/>
    <property type="project" value="UniProtKB-KW"/>
</dbReference>
<comment type="caution">
    <text evidence="5">The sequence shown here is derived from an EMBL/GenBank/DDBJ whole genome shotgun (WGS) entry which is preliminary data.</text>
</comment>
<reference evidence="5 6" key="1">
    <citation type="submission" date="2024-03" db="EMBL/GenBank/DDBJ databases">
        <authorList>
            <person name="Martinez-Hernandez J."/>
        </authorList>
    </citation>
    <scope>NUCLEOTIDE SEQUENCE [LARGE SCALE GENOMIC DNA]</scope>
</reference>
<dbReference type="GO" id="GO:0032543">
    <property type="term" value="P:mitochondrial translation"/>
    <property type="evidence" value="ECO:0007669"/>
    <property type="project" value="TreeGrafter"/>
</dbReference>